<sequence>MSEINSSSAALPSEASNEIVDIECLIEASAHSRPSLRGAGRIVPAPRLEGCALGAGGARRGGREPGRKIQGWGAWRLLMSQCPHLPGCVGLLDPSEAGRGDGRQQREDHRGSGIQDQGDICGPEISTGQKNHQDTGGGMGNHRDLSGIWALNVKKNSLMMEVIEARKAKRDKELTENIGLPLSLLEKHSPWPAYVTYTSPMVKKLIEKSKARDLGSMQALEESQRASKQSQPSGIAQLKRRKSSKSSGDAMSKDGRSETMLSVWSTYSVTSLGPAVMPEPIRFDTESRENPTANYNKIIFSRKPMMRILPYSSLLANKETHSNI</sequence>
<feature type="region of interest" description="Disordered" evidence="1">
    <location>
        <begin position="216"/>
        <end position="257"/>
    </location>
</feature>
<evidence type="ECO:0000256" key="1">
    <source>
        <dbReference type="SAM" id="MobiDB-lite"/>
    </source>
</evidence>
<feature type="region of interest" description="Disordered" evidence="1">
    <location>
        <begin position="93"/>
        <end position="141"/>
    </location>
</feature>
<dbReference type="AlphaFoldDB" id="A0A6J0A486"/>
<dbReference type="KEGG" id="aju:106983015"/>
<dbReference type="GeneID" id="106983015"/>
<keyword evidence="2" id="KW-1185">Reference proteome</keyword>
<dbReference type="Pfam" id="PF15213">
    <property type="entry name" value="CDRT4"/>
    <property type="match status" value="1"/>
</dbReference>
<dbReference type="RefSeq" id="XP_014936652.1">
    <property type="nucleotide sequence ID" value="XM_015081166.2"/>
</dbReference>
<dbReference type="Proteomes" id="UP001652583">
    <property type="component" value="Chromosome E1"/>
</dbReference>
<dbReference type="PANTHER" id="PTHR37885">
    <property type="entry name" value="CMT1A DUPLICATED REGION TRANSCRIPT 4 PROTEIN"/>
    <property type="match status" value="1"/>
</dbReference>
<evidence type="ECO:0000313" key="2">
    <source>
        <dbReference type="Proteomes" id="UP001652583"/>
    </source>
</evidence>
<protein>
    <submittedName>
        <fullName evidence="3 4">CMT1A duplicated region transcript 4 protein</fullName>
    </submittedName>
</protein>
<feature type="compositionally biased region" description="Basic and acidic residues" evidence="1">
    <location>
        <begin position="96"/>
        <end position="111"/>
    </location>
</feature>
<evidence type="ECO:0000313" key="3">
    <source>
        <dbReference type="RefSeq" id="XP_014936652.1"/>
    </source>
</evidence>
<dbReference type="InterPro" id="IPR029185">
    <property type="entry name" value="CDRT4"/>
</dbReference>
<dbReference type="RefSeq" id="XP_053068154.1">
    <property type="nucleotide sequence ID" value="XM_053212179.1"/>
</dbReference>
<dbReference type="CTD" id="284040"/>
<dbReference type="PANTHER" id="PTHR37885:SF1">
    <property type="entry name" value="CMT1A DUPLICATED REGION TRANSCRIPT 4 PROTEIN"/>
    <property type="match status" value="1"/>
</dbReference>
<proteinExistence type="predicted"/>
<evidence type="ECO:0000313" key="4">
    <source>
        <dbReference type="RefSeq" id="XP_053068154.1"/>
    </source>
</evidence>
<gene>
    <name evidence="3 4" type="primary">CDRT4</name>
</gene>
<name>A0A6J0A486_ACIJB</name>
<reference evidence="3" key="1">
    <citation type="submission" date="2025-04" db="UniProtKB">
        <authorList>
            <consortium name="RefSeq"/>
        </authorList>
    </citation>
    <scope>IDENTIFICATION</scope>
    <source>
        <tissue evidence="3 4">Blood</tissue>
    </source>
</reference>
<organism evidence="2 3">
    <name type="scientific">Acinonyx jubatus</name>
    <name type="common">Cheetah</name>
    <dbReference type="NCBI Taxonomy" id="32536"/>
    <lineage>
        <taxon>Eukaryota</taxon>
        <taxon>Metazoa</taxon>
        <taxon>Chordata</taxon>
        <taxon>Craniata</taxon>
        <taxon>Vertebrata</taxon>
        <taxon>Euteleostomi</taxon>
        <taxon>Mammalia</taxon>
        <taxon>Eutheria</taxon>
        <taxon>Laurasiatheria</taxon>
        <taxon>Carnivora</taxon>
        <taxon>Feliformia</taxon>
        <taxon>Felidae</taxon>
        <taxon>Felinae</taxon>
        <taxon>Acinonyx</taxon>
    </lineage>
</organism>
<accession>A0A6J0A486</accession>